<evidence type="ECO:0000256" key="1">
    <source>
        <dbReference type="SAM" id="MobiDB-lite"/>
    </source>
</evidence>
<dbReference type="HOGENOM" id="CLU_921824_0_0_1"/>
<comment type="caution">
    <text evidence="3">The sequence shown here is derived from an EMBL/GenBank/DDBJ whole genome shotgun (WGS) entry which is preliminary data.</text>
</comment>
<feature type="compositionally biased region" description="Basic and acidic residues" evidence="1">
    <location>
        <begin position="293"/>
        <end position="302"/>
    </location>
</feature>
<keyword evidence="2" id="KW-0812">Transmembrane</keyword>
<organism evidence="3 4">
    <name type="scientific">Pseudallescheria apiosperma</name>
    <name type="common">Scedosporium apiospermum</name>
    <dbReference type="NCBI Taxonomy" id="563466"/>
    <lineage>
        <taxon>Eukaryota</taxon>
        <taxon>Fungi</taxon>
        <taxon>Dikarya</taxon>
        <taxon>Ascomycota</taxon>
        <taxon>Pezizomycotina</taxon>
        <taxon>Sordariomycetes</taxon>
        <taxon>Hypocreomycetidae</taxon>
        <taxon>Microascales</taxon>
        <taxon>Microascaceae</taxon>
        <taxon>Scedosporium</taxon>
    </lineage>
</organism>
<evidence type="ECO:0000313" key="3">
    <source>
        <dbReference type="EMBL" id="KEZ45827.1"/>
    </source>
</evidence>
<feature type="transmembrane region" description="Helical" evidence="2">
    <location>
        <begin position="204"/>
        <end position="227"/>
    </location>
</feature>
<gene>
    <name evidence="3" type="ORF">SAPIO_CDS1645</name>
</gene>
<dbReference type="KEGG" id="sapo:SAPIO_CDS1645"/>
<dbReference type="Proteomes" id="UP000028545">
    <property type="component" value="Unassembled WGS sequence"/>
</dbReference>
<evidence type="ECO:0000313" key="4">
    <source>
        <dbReference type="Proteomes" id="UP000028545"/>
    </source>
</evidence>
<dbReference type="EMBL" id="JOWA01000066">
    <property type="protein sequence ID" value="KEZ45827.1"/>
    <property type="molecule type" value="Genomic_DNA"/>
</dbReference>
<dbReference type="OrthoDB" id="4590449at2759"/>
<dbReference type="RefSeq" id="XP_016645626.1">
    <property type="nucleotide sequence ID" value="XM_016784869.1"/>
</dbReference>
<keyword evidence="2" id="KW-0472">Membrane</keyword>
<keyword evidence="4" id="KW-1185">Reference proteome</keyword>
<dbReference type="GeneID" id="27720717"/>
<keyword evidence="2" id="KW-1133">Transmembrane helix</keyword>
<proteinExistence type="predicted"/>
<dbReference type="AlphaFoldDB" id="A0A084GER5"/>
<protein>
    <submittedName>
        <fullName evidence="3">Uncharacterized protein</fullName>
    </submittedName>
</protein>
<name>A0A084GER5_PSEDA</name>
<sequence>MDKVQPNFLNGGPTFKGVDPALVNPDATGPLQGSTLATRIATSSSVITPGPDAVEIPELCGFKDRTTPFMCASGETCMFNTDIYAAACCTGDSCPWKTTCCGYSMSDPAPSVCGNGLSYAACAASGAYSLNSRCITYRFESGFTMYAACWTFPAYSESIHFTTAGATTAWPGLPRLTGSNGPPMKTTSTAAVETVVVKSTNTGAVAGSVVGGIVLGFLLAVGGWFFYRWLTAKRLARLAPTSHNQVQQYYERQEMDAAQAPGGYIQSYSPDHAYGVVPSPQQPYAGPEANAPARHELGTTSQ</sequence>
<evidence type="ECO:0000256" key="2">
    <source>
        <dbReference type="SAM" id="Phobius"/>
    </source>
</evidence>
<accession>A0A084GER5</accession>
<reference evidence="3 4" key="1">
    <citation type="journal article" date="2014" name="Genome Announc.">
        <title>Draft genome sequence of the pathogenic fungus Scedosporium apiospermum.</title>
        <authorList>
            <person name="Vandeputte P."/>
            <person name="Ghamrawi S."/>
            <person name="Rechenmann M."/>
            <person name="Iltis A."/>
            <person name="Giraud S."/>
            <person name="Fleury M."/>
            <person name="Thornton C."/>
            <person name="Delhaes L."/>
            <person name="Meyer W."/>
            <person name="Papon N."/>
            <person name="Bouchara J.P."/>
        </authorList>
    </citation>
    <scope>NUCLEOTIDE SEQUENCE [LARGE SCALE GENOMIC DNA]</scope>
    <source>
        <strain evidence="3 4">IHEM 14462</strain>
    </source>
</reference>
<feature type="region of interest" description="Disordered" evidence="1">
    <location>
        <begin position="269"/>
        <end position="302"/>
    </location>
</feature>
<dbReference type="VEuPathDB" id="FungiDB:SAPIO_CDS1645"/>